<evidence type="ECO:0000313" key="2">
    <source>
        <dbReference type="EnsemblMetazoa" id="CLYHEMP019989.1"/>
    </source>
</evidence>
<reference evidence="2" key="1">
    <citation type="submission" date="2021-01" db="UniProtKB">
        <authorList>
            <consortium name="EnsemblMetazoa"/>
        </authorList>
    </citation>
    <scope>IDENTIFICATION</scope>
</reference>
<protein>
    <submittedName>
        <fullName evidence="2">Uncharacterized protein</fullName>
    </submittedName>
</protein>
<name>A0A7M5XCH3_9CNID</name>
<sequence length="416" mass="47525">MATKNQNQQVIMALDLCRQLHTWDSKLHKDVFLRHLRNNLDQSRLSMTERAQVLNIMENIMYVVTDKKRYVSIEETIRDNDQAAIQDRTVESMEKIYNLKAMKPSGHYRDDWKSFHHGKEISDELLQLKIRLHEEIMVVKNDIKLCKDFIKINFEDPLTSRSLTSRIARRNSTMAEQTKKLGYNSNSARSAPSSAKSKKATIPRSHSSSSLNTNGKIKASVRRRGSTTSLLEELHQSEIRPEVCVLLGDSTLDMISQKRLVSDTTKRVESFCKSHYTIETAFEKLTDFVIENPNTDITSVCILVGANNLEQRTASPSELALVMLNSIRNLLKRISGQVFVYALLPRLDNASMDRNASHFNTQLASGLFQARLQRVVFQQNIIQREAKLYHSDGRTLAGAGLNKLMRSVRKSMANER</sequence>
<dbReference type="Gene3D" id="3.40.50.1110">
    <property type="entry name" value="SGNH hydrolase"/>
    <property type="match status" value="1"/>
</dbReference>
<keyword evidence="3" id="KW-1185">Reference proteome</keyword>
<feature type="compositionally biased region" description="Low complexity" evidence="1">
    <location>
        <begin position="185"/>
        <end position="195"/>
    </location>
</feature>
<evidence type="ECO:0000256" key="1">
    <source>
        <dbReference type="SAM" id="MobiDB-lite"/>
    </source>
</evidence>
<proteinExistence type="predicted"/>
<organism evidence="2 3">
    <name type="scientific">Clytia hemisphaerica</name>
    <dbReference type="NCBI Taxonomy" id="252671"/>
    <lineage>
        <taxon>Eukaryota</taxon>
        <taxon>Metazoa</taxon>
        <taxon>Cnidaria</taxon>
        <taxon>Hydrozoa</taxon>
        <taxon>Hydroidolina</taxon>
        <taxon>Leptothecata</taxon>
        <taxon>Obeliida</taxon>
        <taxon>Clytiidae</taxon>
        <taxon>Clytia</taxon>
    </lineage>
</organism>
<dbReference type="AlphaFoldDB" id="A0A7M5XCH3"/>
<dbReference type="EnsemblMetazoa" id="CLYHEMT019989.1">
    <property type="protein sequence ID" value="CLYHEMP019989.1"/>
    <property type="gene ID" value="CLYHEMG019989"/>
</dbReference>
<feature type="region of interest" description="Disordered" evidence="1">
    <location>
        <begin position="169"/>
        <end position="224"/>
    </location>
</feature>
<accession>A0A7M5XCH3</accession>
<dbReference type="InterPro" id="IPR036514">
    <property type="entry name" value="SGNH_hydro_sf"/>
</dbReference>
<feature type="compositionally biased region" description="Polar residues" evidence="1">
    <location>
        <begin position="204"/>
        <end position="215"/>
    </location>
</feature>
<evidence type="ECO:0000313" key="3">
    <source>
        <dbReference type="Proteomes" id="UP000594262"/>
    </source>
</evidence>
<dbReference type="Proteomes" id="UP000594262">
    <property type="component" value="Unplaced"/>
</dbReference>